<keyword evidence="3" id="KW-1185">Reference proteome</keyword>
<evidence type="ECO:0000313" key="2">
    <source>
        <dbReference type="EMBL" id="NGP17911.1"/>
    </source>
</evidence>
<dbReference type="AlphaFoldDB" id="A0A6M1SZ12"/>
<evidence type="ECO:0000313" key="3">
    <source>
        <dbReference type="Proteomes" id="UP000474802"/>
    </source>
</evidence>
<reference evidence="2 3" key="1">
    <citation type="submission" date="2020-02" db="EMBL/GenBank/DDBJ databases">
        <authorList>
            <person name="Khan S.A."/>
            <person name="Jeon C.O."/>
            <person name="Chun B.H."/>
        </authorList>
    </citation>
    <scope>NUCLEOTIDE SEQUENCE [LARGE SCALE GENOMIC DNA]</scope>
    <source>
        <strain evidence="2 3">H239</strain>
    </source>
</reference>
<keyword evidence="1" id="KW-0732">Signal</keyword>
<feature type="signal peptide" evidence="1">
    <location>
        <begin position="1"/>
        <end position="22"/>
    </location>
</feature>
<dbReference type="Pfam" id="PF07076">
    <property type="entry name" value="DUF1344"/>
    <property type="match status" value="1"/>
</dbReference>
<name>A0A6M1SZ12_9HYPH</name>
<organism evidence="2 3">
    <name type="scientific">Devosia aurantiaca</name>
    <dbReference type="NCBI Taxonomy" id="2714858"/>
    <lineage>
        <taxon>Bacteria</taxon>
        <taxon>Pseudomonadati</taxon>
        <taxon>Pseudomonadota</taxon>
        <taxon>Alphaproteobacteria</taxon>
        <taxon>Hyphomicrobiales</taxon>
        <taxon>Devosiaceae</taxon>
        <taxon>Devosia</taxon>
    </lineage>
</organism>
<accession>A0A6M1SZ12</accession>
<dbReference type="RefSeq" id="WP_164534157.1">
    <property type="nucleotide sequence ID" value="NZ_JAALFG010000002.1"/>
</dbReference>
<proteinExistence type="predicted"/>
<dbReference type="Proteomes" id="UP000474802">
    <property type="component" value="Unassembled WGS sequence"/>
</dbReference>
<dbReference type="EMBL" id="JAALFG010000002">
    <property type="protein sequence ID" value="NGP17911.1"/>
    <property type="molecule type" value="Genomic_DNA"/>
</dbReference>
<comment type="caution">
    <text evidence="2">The sequence shown here is derived from an EMBL/GenBank/DDBJ whole genome shotgun (WGS) entry which is preliminary data.</text>
</comment>
<sequence>MRKFIVPLAIALLAAAPAASFAATAAPAATAQGEQTTSGVIKFFNTTARSIELADGSWYYMPLDFKAPDLKAGDKVTVHWRSNGSAHDVTSVDLG</sequence>
<protein>
    <submittedName>
        <fullName evidence="2">DUF1344 domain-containing protein</fullName>
    </submittedName>
</protein>
<dbReference type="InterPro" id="IPR009780">
    <property type="entry name" value="DUF1344"/>
</dbReference>
<gene>
    <name evidence="2" type="ORF">G5575_09815</name>
</gene>
<reference evidence="2 3" key="2">
    <citation type="submission" date="2020-03" db="EMBL/GenBank/DDBJ databases">
        <title>Devosia chinhatensis sp. nov., isolated from a hexachlorocyclohexane (HCH) dump site in India.</title>
        <authorList>
            <person name="Kumar M."/>
            <person name="Lal R."/>
        </authorList>
    </citation>
    <scope>NUCLEOTIDE SEQUENCE [LARGE SCALE GENOMIC DNA]</scope>
    <source>
        <strain evidence="2 3">H239</strain>
    </source>
</reference>
<feature type="chain" id="PRO_5026922633" evidence="1">
    <location>
        <begin position="23"/>
        <end position="95"/>
    </location>
</feature>
<evidence type="ECO:0000256" key="1">
    <source>
        <dbReference type="SAM" id="SignalP"/>
    </source>
</evidence>